<dbReference type="Proteomes" id="UP000054608">
    <property type="component" value="Unassembled WGS sequence"/>
</dbReference>
<keyword evidence="3" id="KW-1185">Reference proteome</keyword>
<name>A0A0W0XPF9_9GAMM</name>
<dbReference type="OrthoDB" id="9907685at2"/>
<dbReference type="EMBL" id="LNYT01000020">
    <property type="protein sequence ID" value="KTD46657.1"/>
    <property type="molecule type" value="Genomic_DNA"/>
</dbReference>
<proteinExistence type="predicted"/>
<organism evidence="2 3">
    <name type="scientific">Legionella rubrilucens</name>
    <dbReference type="NCBI Taxonomy" id="458"/>
    <lineage>
        <taxon>Bacteria</taxon>
        <taxon>Pseudomonadati</taxon>
        <taxon>Pseudomonadota</taxon>
        <taxon>Gammaproteobacteria</taxon>
        <taxon>Legionellales</taxon>
        <taxon>Legionellaceae</taxon>
        <taxon>Legionella</taxon>
    </lineage>
</organism>
<protein>
    <submittedName>
        <fullName evidence="2">Uncharacterized protein</fullName>
    </submittedName>
</protein>
<gene>
    <name evidence="2" type="ORF">Lrub_1579</name>
</gene>
<evidence type="ECO:0000313" key="2">
    <source>
        <dbReference type="EMBL" id="KTD46657.1"/>
    </source>
</evidence>
<dbReference type="AlphaFoldDB" id="A0A0W0XPF9"/>
<dbReference type="RefSeq" id="WP_058531676.1">
    <property type="nucleotide sequence ID" value="NZ_CAAAIN010000005.1"/>
</dbReference>
<comment type="caution">
    <text evidence="2">The sequence shown here is derived from an EMBL/GenBank/DDBJ whole genome shotgun (WGS) entry which is preliminary data.</text>
</comment>
<keyword evidence="1" id="KW-1133">Transmembrane helix</keyword>
<evidence type="ECO:0000313" key="3">
    <source>
        <dbReference type="Proteomes" id="UP000054608"/>
    </source>
</evidence>
<keyword evidence="1" id="KW-0472">Membrane</keyword>
<sequence length="78" mass="8766">MFSKRDKEVIKTLGNVSAWMAAVFSVVYLVKESLQQEMGDEPNATEIDPALMINGLNFECFDEDIDLEFTPASWGFGK</sequence>
<reference evidence="2 3" key="1">
    <citation type="submission" date="2015-11" db="EMBL/GenBank/DDBJ databases">
        <title>Genomic analysis of 38 Legionella species identifies large and diverse effector repertoires.</title>
        <authorList>
            <person name="Burstein D."/>
            <person name="Amaro F."/>
            <person name="Zusman T."/>
            <person name="Lifshitz Z."/>
            <person name="Cohen O."/>
            <person name="Gilbert J.A."/>
            <person name="Pupko T."/>
            <person name="Shuman H.A."/>
            <person name="Segal G."/>
        </authorList>
    </citation>
    <scope>NUCLEOTIDE SEQUENCE [LARGE SCALE GENOMIC DNA]</scope>
    <source>
        <strain evidence="2 3">WA-270A-C2</strain>
    </source>
</reference>
<feature type="transmembrane region" description="Helical" evidence="1">
    <location>
        <begin position="12"/>
        <end position="30"/>
    </location>
</feature>
<accession>A0A0W0XPF9</accession>
<dbReference type="PATRIC" id="fig|458.5.peg.1648"/>
<evidence type="ECO:0000256" key="1">
    <source>
        <dbReference type="SAM" id="Phobius"/>
    </source>
</evidence>
<keyword evidence="1" id="KW-0812">Transmembrane</keyword>